<dbReference type="GO" id="GO:0005524">
    <property type="term" value="F:ATP binding"/>
    <property type="evidence" value="ECO:0007669"/>
    <property type="project" value="UniProtKB-KW"/>
</dbReference>
<keyword evidence="2" id="KW-0067">ATP-binding</keyword>
<dbReference type="GO" id="GO:0016020">
    <property type="term" value="C:membrane"/>
    <property type="evidence" value="ECO:0007669"/>
    <property type="project" value="TreeGrafter"/>
</dbReference>
<dbReference type="EMBL" id="UZAF01023221">
    <property type="protein sequence ID" value="VDO89027.1"/>
    <property type="molecule type" value="Genomic_DNA"/>
</dbReference>
<gene>
    <name evidence="4" type="ORF">HPLM_LOCUS21296</name>
</gene>
<dbReference type="OrthoDB" id="6500128at2759"/>
<name>A0A0N4XAB2_HAEPC</name>
<evidence type="ECO:0000313" key="4">
    <source>
        <dbReference type="EMBL" id="VDO89027.1"/>
    </source>
</evidence>
<dbReference type="Gene3D" id="3.40.50.300">
    <property type="entry name" value="P-loop containing nucleotide triphosphate hydrolases"/>
    <property type="match status" value="2"/>
</dbReference>
<dbReference type="PANTHER" id="PTHR24221">
    <property type="entry name" value="ATP-BINDING CASSETTE SUB-FAMILY B"/>
    <property type="match status" value="1"/>
</dbReference>
<feature type="domain" description="ABC transporter" evidence="3">
    <location>
        <begin position="11"/>
        <end position="272"/>
    </location>
</feature>
<dbReference type="PROSITE" id="PS50893">
    <property type="entry name" value="ABC_TRANSPORTER_2"/>
    <property type="match status" value="1"/>
</dbReference>
<evidence type="ECO:0000259" key="3">
    <source>
        <dbReference type="PROSITE" id="PS50893"/>
    </source>
</evidence>
<dbReference type="InterPro" id="IPR003593">
    <property type="entry name" value="AAA+_ATPase"/>
</dbReference>
<dbReference type="GO" id="GO:0042626">
    <property type="term" value="F:ATPase-coupled transmembrane transporter activity"/>
    <property type="evidence" value="ECO:0007669"/>
    <property type="project" value="TreeGrafter"/>
</dbReference>
<dbReference type="WBParaSite" id="HPLM_0002130701-mRNA-1">
    <property type="protein sequence ID" value="HPLM_0002130701-mRNA-1"/>
    <property type="gene ID" value="HPLM_0002130701"/>
</dbReference>
<dbReference type="PROSITE" id="PS00211">
    <property type="entry name" value="ABC_TRANSPORTER_1"/>
    <property type="match status" value="1"/>
</dbReference>
<dbReference type="AlphaFoldDB" id="A0A0N4XAB2"/>
<evidence type="ECO:0000256" key="1">
    <source>
        <dbReference type="ARBA" id="ARBA00022741"/>
    </source>
</evidence>
<sequence length="287" mass="32151">FLPFQKISGHISFRNVYFNYPTRRQIRVLRGLNLEINPGTTVALVGQSGCGKSTVMALLERFYNQNKGVIAFHLKLVQLGCYLLKFTPFGEFALACVLLAKNQHCSTVPSWKISVTDNLREQVCIVSQEPTLFDCTIMENICYGLDDPKPSYEQVVAAAKMANIHNFVLGLPEGYDTRVGEKGTQLSGGQKQRIAIARALIRDPPILLLDEATSALDTESEKARTCLVIAHRLSTIQDSDVIVMIQEGKATDRETEQLTFSGTHEHLLMKNDLYKRLCETQRLVESQ</sequence>
<dbReference type="Proteomes" id="UP000268014">
    <property type="component" value="Unassembled WGS sequence"/>
</dbReference>
<dbReference type="Pfam" id="PF00005">
    <property type="entry name" value="ABC_tran"/>
    <property type="match status" value="1"/>
</dbReference>
<evidence type="ECO:0000313" key="5">
    <source>
        <dbReference type="Proteomes" id="UP000268014"/>
    </source>
</evidence>
<dbReference type="STRING" id="6290.A0A0N4XAB2"/>
<dbReference type="SMART" id="SM00382">
    <property type="entry name" value="AAA"/>
    <property type="match status" value="1"/>
</dbReference>
<protein>
    <submittedName>
        <fullName evidence="6">ABC transporter domain-containing protein</fullName>
    </submittedName>
</protein>
<dbReference type="SUPFAM" id="SSF52540">
    <property type="entry name" value="P-loop containing nucleoside triphosphate hydrolases"/>
    <property type="match status" value="2"/>
</dbReference>
<keyword evidence="1" id="KW-0547">Nucleotide-binding</keyword>
<keyword evidence="5" id="KW-1185">Reference proteome</keyword>
<evidence type="ECO:0000256" key="2">
    <source>
        <dbReference type="ARBA" id="ARBA00022840"/>
    </source>
</evidence>
<dbReference type="OMA" id="DPHANEC"/>
<proteinExistence type="predicted"/>
<reference evidence="6" key="1">
    <citation type="submission" date="2017-02" db="UniProtKB">
        <authorList>
            <consortium name="WormBaseParasite"/>
        </authorList>
    </citation>
    <scope>IDENTIFICATION</scope>
</reference>
<organism evidence="6">
    <name type="scientific">Haemonchus placei</name>
    <name type="common">Barber's pole worm</name>
    <dbReference type="NCBI Taxonomy" id="6290"/>
    <lineage>
        <taxon>Eukaryota</taxon>
        <taxon>Metazoa</taxon>
        <taxon>Ecdysozoa</taxon>
        <taxon>Nematoda</taxon>
        <taxon>Chromadorea</taxon>
        <taxon>Rhabditida</taxon>
        <taxon>Rhabditina</taxon>
        <taxon>Rhabditomorpha</taxon>
        <taxon>Strongyloidea</taxon>
        <taxon>Trichostrongylidae</taxon>
        <taxon>Haemonchus</taxon>
    </lineage>
</organism>
<dbReference type="PANTHER" id="PTHR24221:SF557">
    <property type="entry name" value="P-GLYCOPROTEIN RELATED"/>
    <property type="match status" value="1"/>
</dbReference>
<evidence type="ECO:0000313" key="6">
    <source>
        <dbReference type="WBParaSite" id="HPLM_0002130701-mRNA-1"/>
    </source>
</evidence>
<dbReference type="InterPro" id="IPR003439">
    <property type="entry name" value="ABC_transporter-like_ATP-bd"/>
</dbReference>
<dbReference type="InterPro" id="IPR039421">
    <property type="entry name" value="Type_1_exporter"/>
</dbReference>
<reference evidence="4 5" key="2">
    <citation type="submission" date="2018-11" db="EMBL/GenBank/DDBJ databases">
        <authorList>
            <consortium name="Pathogen Informatics"/>
        </authorList>
    </citation>
    <scope>NUCLEOTIDE SEQUENCE [LARGE SCALE GENOMIC DNA]</scope>
    <source>
        <strain evidence="4 5">MHpl1</strain>
    </source>
</reference>
<dbReference type="InterPro" id="IPR017871">
    <property type="entry name" value="ABC_transporter-like_CS"/>
</dbReference>
<dbReference type="GO" id="GO:0016887">
    <property type="term" value="F:ATP hydrolysis activity"/>
    <property type="evidence" value="ECO:0007669"/>
    <property type="project" value="InterPro"/>
</dbReference>
<accession>A0A0N4XAB2</accession>
<dbReference type="InterPro" id="IPR027417">
    <property type="entry name" value="P-loop_NTPase"/>
</dbReference>